<sequence length="388" mass="45742">MANRTVKDAHTVHGTNPQYLIEKIIRSRIYECRYWKEECFAVNEELLVERAVALKYIGGVHGGNIKPTPFLCLTLKMLQIQPAKDIIIEFIRQKDHKYARALGMFYLRLTQDSLECYRYLEPLYNDYRKLKRIDRQGAFSIIHMDEFVDELLREERSCDVILPRLQKRQVLEEENELDPRVSLLDEELQDVRLEDALAADEDDDGEDASRDGSDRRSSASPSPRRRDNVSPPPKRPSPPPHRQQHHRHSQQHHRQRRRSRSRSRSRSKSKSRSRSPAERRRKTVDNGGGGGDSKKRRKKDKKDSSGGGKDGKSSTKDKDRHYNKDKDRRDKDKDKDKDRGERKRPRRDSGDRRDRDRDRQQRNRDREEEEIREANKLRAELGIPLLKP</sequence>
<evidence type="ECO:0000256" key="7">
    <source>
        <dbReference type="RuleBase" id="RU367025"/>
    </source>
</evidence>
<reference evidence="10 11" key="1">
    <citation type="submission" date="2016-11" db="UniProtKB">
        <authorList>
            <consortium name="WormBaseParasite"/>
        </authorList>
    </citation>
    <scope>IDENTIFICATION</scope>
</reference>
<accession>A0A1I8GYR4</accession>
<dbReference type="WBParaSite" id="maker-uti_cns_0001913-snap-gene-0.11-mRNA-1">
    <property type="protein sequence ID" value="maker-uti_cns_0001913-snap-gene-0.11-mRNA-1"/>
    <property type="gene ID" value="maker-uti_cns_0001913-snap-gene-0.11"/>
</dbReference>
<evidence type="ECO:0000313" key="9">
    <source>
        <dbReference type="Proteomes" id="UP000095280"/>
    </source>
</evidence>
<keyword evidence="3 7" id="KW-0507">mRNA processing</keyword>
<feature type="compositionally biased region" description="Acidic residues" evidence="8">
    <location>
        <begin position="197"/>
        <end position="206"/>
    </location>
</feature>
<evidence type="ECO:0000313" key="11">
    <source>
        <dbReference type="WBParaSite" id="maker-uti_cns_0003544-snap-gene-0.16-mRNA-1"/>
    </source>
</evidence>
<evidence type="ECO:0000256" key="2">
    <source>
        <dbReference type="ARBA" id="ARBA00006164"/>
    </source>
</evidence>
<feature type="compositionally biased region" description="Pro residues" evidence="8">
    <location>
        <begin position="230"/>
        <end position="241"/>
    </location>
</feature>
<comment type="subcellular location">
    <subcellularLocation>
        <location evidence="1 7">Nucleus</location>
    </subcellularLocation>
</comment>
<evidence type="ECO:0000313" key="10">
    <source>
        <dbReference type="WBParaSite" id="maker-uti_cns_0001913-snap-gene-0.11-mRNA-1"/>
    </source>
</evidence>
<proteinExistence type="inferred from homology"/>
<comment type="function">
    <text evidence="7">Required for pre-mRNA splicing.</text>
</comment>
<keyword evidence="5 7" id="KW-0508">mRNA splicing</keyword>
<evidence type="ECO:0000256" key="5">
    <source>
        <dbReference type="ARBA" id="ARBA00023187"/>
    </source>
</evidence>
<dbReference type="Pfam" id="PF03371">
    <property type="entry name" value="PRP38"/>
    <property type="match status" value="1"/>
</dbReference>
<comment type="similarity">
    <text evidence="2 7">Belongs to the PRP38 family.</text>
</comment>
<dbReference type="GO" id="GO:0000398">
    <property type="term" value="P:mRNA splicing, via spliceosome"/>
    <property type="evidence" value="ECO:0007669"/>
    <property type="project" value="UniProtKB-UniRule"/>
</dbReference>
<feature type="region of interest" description="Disordered" evidence="8">
    <location>
        <begin position="196"/>
        <end position="388"/>
    </location>
</feature>
<evidence type="ECO:0000256" key="3">
    <source>
        <dbReference type="ARBA" id="ARBA00022664"/>
    </source>
</evidence>
<keyword evidence="9" id="KW-1185">Reference proteome</keyword>
<dbReference type="Proteomes" id="UP000095280">
    <property type="component" value="Unplaced"/>
</dbReference>
<dbReference type="GO" id="GO:0005681">
    <property type="term" value="C:spliceosomal complex"/>
    <property type="evidence" value="ECO:0007669"/>
    <property type="project" value="UniProtKB-KW"/>
</dbReference>
<dbReference type="WBParaSite" id="maker-uti_cns_0003544-snap-gene-0.16-mRNA-1">
    <property type="protein sequence ID" value="maker-uti_cns_0003544-snap-gene-0.16-mRNA-1"/>
    <property type="gene ID" value="maker-uti_cns_0003544-snap-gene-0.16"/>
</dbReference>
<keyword evidence="6 7" id="KW-0539">Nucleus</keyword>
<protein>
    <recommendedName>
        <fullName evidence="7">Pre-mRNA-splicing factor 38</fullName>
    </recommendedName>
</protein>
<feature type="compositionally biased region" description="Basic and acidic residues" evidence="8">
    <location>
        <begin position="207"/>
        <end position="217"/>
    </location>
</feature>
<dbReference type="PANTHER" id="PTHR23142">
    <property type="entry name" value="PRE-MRNA-SPLICING FACTOR 38A-RELATED"/>
    <property type="match status" value="1"/>
</dbReference>
<evidence type="ECO:0000256" key="1">
    <source>
        <dbReference type="ARBA" id="ARBA00004123"/>
    </source>
</evidence>
<evidence type="ECO:0000256" key="4">
    <source>
        <dbReference type="ARBA" id="ARBA00022728"/>
    </source>
</evidence>
<dbReference type="InterPro" id="IPR005037">
    <property type="entry name" value="PRP38"/>
</dbReference>
<evidence type="ECO:0000256" key="6">
    <source>
        <dbReference type="ARBA" id="ARBA00023242"/>
    </source>
</evidence>
<dbReference type="AlphaFoldDB" id="A0A1I8GYR4"/>
<feature type="compositionally biased region" description="Basic and acidic residues" evidence="8">
    <location>
        <begin position="301"/>
        <end position="366"/>
    </location>
</feature>
<evidence type="ECO:0000256" key="8">
    <source>
        <dbReference type="SAM" id="MobiDB-lite"/>
    </source>
</evidence>
<name>A0A1I8GYR4_9PLAT</name>
<keyword evidence="4 7" id="KW-0747">Spliceosome</keyword>
<feature type="compositionally biased region" description="Basic residues" evidence="8">
    <location>
        <begin position="242"/>
        <end position="273"/>
    </location>
</feature>
<organism evidence="9 11">
    <name type="scientific">Macrostomum lignano</name>
    <dbReference type="NCBI Taxonomy" id="282301"/>
    <lineage>
        <taxon>Eukaryota</taxon>
        <taxon>Metazoa</taxon>
        <taxon>Spiralia</taxon>
        <taxon>Lophotrochozoa</taxon>
        <taxon>Platyhelminthes</taxon>
        <taxon>Rhabditophora</taxon>
        <taxon>Macrostomorpha</taxon>
        <taxon>Macrostomida</taxon>
        <taxon>Macrostomidae</taxon>
        <taxon>Macrostomum</taxon>
    </lineage>
</organism>